<sequence>MTRENMDLDLSLFRLKIYQSVSLAGLRFQSYINLFLLDPTYGELDTIMCHLVSWGTDVDTSSTVIGIASQQHISNALIKYNKISKNCLRKYNYFMMKSNVFDLFKIKCGVSIFEYDLINSKNQPKVFYMINNFEEMYAILVTHTRLYITYLEYTSIGRSLNTRAINYRLLVDTRFKYFKTFWHTTITCTGNKCNHDVIVSDGLAVIHCLIEEHPNSNVLNIEFRPFILLYKRYTDN</sequence>
<proteinExistence type="predicted"/>
<dbReference type="AlphaFoldDB" id="A0A6G0U977"/>
<organism evidence="1 2">
    <name type="scientific">Aphis glycines</name>
    <name type="common">Soybean aphid</name>
    <dbReference type="NCBI Taxonomy" id="307491"/>
    <lineage>
        <taxon>Eukaryota</taxon>
        <taxon>Metazoa</taxon>
        <taxon>Ecdysozoa</taxon>
        <taxon>Arthropoda</taxon>
        <taxon>Hexapoda</taxon>
        <taxon>Insecta</taxon>
        <taxon>Pterygota</taxon>
        <taxon>Neoptera</taxon>
        <taxon>Paraneoptera</taxon>
        <taxon>Hemiptera</taxon>
        <taxon>Sternorrhyncha</taxon>
        <taxon>Aphidomorpha</taxon>
        <taxon>Aphidoidea</taxon>
        <taxon>Aphididae</taxon>
        <taxon>Aphidini</taxon>
        <taxon>Aphis</taxon>
        <taxon>Aphis</taxon>
    </lineage>
</organism>
<accession>A0A6G0U977</accession>
<evidence type="ECO:0000313" key="1">
    <source>
        <dbReference type="EMBL" id="KAE9545503.1"/>
    </source>
</evidence>
<protein>
    <submittedName>
        <fullName evidence="1">Uncharacterized protein</fullName>
    </submittedName>
</protein>
<name>A0A6G0U977_APHGL</name>
<dbReference type="Proteomes" id="UP000475862">
    <property type="component" value="Unassembled WGS sequence"/>
</dbReference>
<comment type="caution">
    <text evidence="1">The sequence shown here is derived from an EMBL/GenBank/DDBJ whole genome shotgun (WGS) entry which is preliminary data.</text>
</comment>
<dbReference type="EMBL" id="VYZN01000001">
    <property type="protein sequence ID" value="KAE9545503.1"/>
    <property type="molecule type" value="Genomic_DNA"/>
</dbReference>
<keyword evidence="2" id="KW-1185">Reference proteome</keyword>
<reference evidence="1 2" key="1">
    <citation type="submission" date="2019-08" db="EMBL/GenBank/DDBJ databases">
        <title>The genome of the soybean aphid Biotype 1, its phylome, world population structure and adaptation to the North American continent.</title>
        <authorList>
            <person name="Giordano R."/>
            <person name="Donthu R.K."/>
            <person name="Hernandez A.G."/>
            <person name="Wright C.L."/>
            <person name="Zimin A.V."/>
        </authorList>
    </citation>
    <scope>NUCLEOTIDE SEQUENCE [LARGE SCALE GENOMIC DNA]</scope>
    <source>
        <tissue evidence="1">Whole aphids</tissue>
    </source>
</reference>
<evidence type="ECO:0000313" key="2">
    <source>
        <dbReference type="Proteomes" id="UP000475862"/>
    </source>
</evidence>
<gene>
    <name evidence="1" type="ORF">AGLY_001046</name>
</gene>